<protein>
    <submittedName>
        <fullName evidence="1">Uncharacterized protein</fullName>
    </submittedName>
</protein>
<dbReference type="Proteomes" id="UP000004994">
    <property type="component" value="Chromosome 6"/>
</dbReference>
<reference evidence="1" key="1">
    <citation type="journal article" date="2012" name="Nature">
        <title>The tomato genome sequence provides insights into fleshy fruit evolution.</title>
        <authorList>
            <consortium name="Tomato Genome Consortium"/>
        </authorList>
    </citation>
    <scope>NUCLEOTIDE SEQUENCE [LARGE SCALE GENOMIC DNA]</scope>
    <source>
        <strain evidence="1">cv. Heinz 1706</strain>
    </source>
</reference>
<dbReference type="InParanoid" id="A0A3Q7HY83"/>
<sequence>MSLWSNTTVVRRWCRRRRYIRRRKGSSIRLGKRRGFGLGCRPAVVYWRYMAGHFQVLKKLVIQMGSIEAYYLSLPFFRSQIFPLC</sequence>
<accession>A0A3Q7HY83</accession>
<reference evidence="1" key="2">
    <citation type="submission" date="2019-01" db="UniProtKB">
        <authorList>
            <consortium name="EnsemblPlants"/>
        </authorList>
    </citation>
    <scope>IDENTIFICATION</scope>
    <source>
        <strain evidence="1">cv. Heinz 1706</strain>
    </source>
</reference>
<organism evidence="1">
    <name type="scientific">Solanum lycopersicum</name>
    <name type="common">Tomato</name>
    <name type="synonym">Lycopersicon esculentum</name>
    <dbReference type="NCBI Taxonomy" id="4081"/>
    <lineage>
        <taxon>Eukaryota</taxon>
        <taxon>Viridiplantae</taxon>
        <taxon>Streptophyta</taxon>
        <taxon>Embryophyta</taxon>
        <taxon>Tracheophyta</taxon>
        <taxon>Spermatophyta</taxon>
        <taxon>Magnoliopsida</taxon>
        <taxon>eudicotyledons</taxon>
        <taxon>Gunneridae</taxon>
        <taxon>Pentapetalae</taxon>
        <taxon>asterids</taxon>
        <taxon>lamiids</taxon>
        <taxon>Solanales</taxon>
        <taxon>Solanaceae</taxon>
        <taxon>Solanoideae</taxon>
        <taxon>Solaneae</taxon>
        <taxon>Solanum</taxon>
        <taxon>Solanum subgen. Lycopersicon</taxon>
    </lineage>
</organism>
<keyword evidence="2" id="KW-1185">Reference proteome</keyword>
<dbReference type="EnsemblPlants" id="Solyc06g083120.1.1">
    <property type="protein sequence ID" value="Solyc06g083120.1.1.1"/>
    <property type="gene ID" value="Solyc06g083120.1"/>
</dbReference>
<evidence type="ECO:0000313" key="2">
    <source>
        <dbReference type="Proteomes" id="UP000004994"/>
    </source>
</evidence>
<proteinExistence type="predicted"/>
<dbReference type="Gramene" id="Solyc06g083120.1.1">
    <property type="protein sequence ID" value="Solyc06g083120.1.1.1"/>
    <property type="gene ID" value="Solyc06g083120.1"/>
</dbReference>
<name>A0A3Q7HY83_SOLLC</name>
<dbReference type="PaxDb" id="4081-Solyc06g083120.1.1"/>
<dbReference type="AlphaFoldDB" id="A0A3Q7HY83"/>
<dbReference type="OMA" id="GWCRPRR"/>
<evidence type="ECO:0000313" key="1">
    <source>
        <dbReference type="EnsemblPlants" id="Solyc06g083120.1.1.1"/>
    </source>
</evidence>